<feature type="compositionally biased region" description="Low complexity" evidence="10">
    <location>
        <begin position="275"/>
        <end position="290"/>
    </location>
</feature>
<keyword evidence="8" id="KW-0804">Transcription</keyword>
<evidence type="ECO:0000256" key="8">
    <source>
        <dbReference type="ARBA" id="ARBA00023163"/>
    </source>
</evidence>
<feature type="compositionally biased region" description="Gly residues" evidence="10">
    <location>
        <begin position="830"/>
        <end position="841"/>
    </location>
</feature>
<feature type="region of interest" description="Disordered" evidence="10">
    <location>
        <begin position="180"/>
        <end position="222"/>
    </location>
</feature>
<dbReference type="InterPro" id="IPR024783">
    <property type="entry name" value="TORC_N"/>
</dbReference>
<evidence type="ECO:0000256" key="5">
    <source>
        <dbReference type="ARBA" id="ARBA00022553"/>
    </source>
</evidence>
<keyword evidence="7" id="KW-0010">Activator</keyword>
<evidence type="ECO:0000256" key="4">
    <source>
        <dbReference type="ARBA" id="ARBA00022490"/>
    </source>
</evidence>
<feature type="compositionally biased region" description="Polar residues" evidence="10">
    <location>
        <begin position="1075"/>
        <end position="1088"/>
    </location>
</feature>
<evidence type="ECO:0000256" key="1">
    <source>
        <dbReference type="ARBA" id="ARBA00004123"/>
    </source>
</evidence>
<feature type="compositionally biased region" description="Polar residues" evidence="10">
    <location>
        <begin position="367"/>
        <end position="406"/>
    </location>
</feature>
<feature type="compositionally biased region" description="Low complexity" evidence="10">
    <location>
        <begin position="297"/>
        <end position="306"/>
    </location>
</feature>
<keyword evidence="6" id="KW-0805">Transcription regulation</keyword>
<sequence length="1096" mass="116369">MASGQNISPSPGTPDHGGGGVMGMGGGASGASSATNPRKFSEKIALHKQREAEEKKEFEKMMNELKAVKGPSPQRTVNSGNMLNQTSSPINMGANAGPGGGYNMSHHQTTANAHQRHLSPHMPSGVIRHGSLPNVNAAMGLQMPPHIQHVISSEEFPLILNSQNGGVNATLGLSGSHVSVRDTVQGTSTGPIRNRSRMNTSPYGSDRHSPGGYHLSPPDPSWRRVVSDSAIHKSANEVGRSPDGSDGGGGLLSLVNGGQNSPLRGASPTVLRRVQANSQHRLQQQQQQQQQHHHHQMSNSSPSHNQVPSTSMNESDVQSMDHTSNFLLPQDKDGPDKNNPGSLPDLTNFHVNASPLSGHQAMENEDQGSYSSSPATGNSPGTMAGTQWSPGTVPSSPHSPILTVSTAPPDPHINTSPLPTTPIPISQFQNHEQVFFPNSLPNVSMMGMNPVVTGNQYFADKQGCLQSTAVSVSGYASAVVLKITCTVCLLPHGCTNVTHIWRIHLHLLFTNPQTTSSLGGMTLASNSFLLPQDKDGPDKNNPGSLPDLTNFHVNASPLSGHQAMENEDQGSYSSSPATGNSPGTMAGTQWSPGTVPSSPHSPILTVSTAPPDPHINTSPLPTTPIPISQFQNHEQVFFPNSLPNVSMMGMNPVVTGNQYFADKQGCLQSTASLPVTPWLHKRYPHLAHSPSPIIHESADNLFFGRDDFSVQQPLRSMGSVPATVVVSSNASSSDVVLKQTCCSSTSSVVSSTTTCTSSSPRHAQHPGGNVRLSDSDICKILSIPMNLVADPYSGDDELIFEEPPDLLLQPTPNLAVTSQTMSVVTNAVPRGGGGTGGGGGGRDLDCSSSSSPQISSSSNGTHYSCDKESTSSPGITTTKTTTTEERNFLHFSKGMTTDQSAMNHLQYGYQNQQHQNIPNGSKSESLTNYRSSNVHSPAGNIQMETSSSSTNAIYCHDVAAMYNEGKTSHPNPQQSPQPINDFSGYFNNYASDMNGKANQLINNQPYHPPGSMAPQTPQTPSSIPDIIFTDVDDDGSTNFHGGLGPNFDADSWSQELSANMADIIRDDTMFKLLSEGSNSPFDQQISDTLSEEHFAS</sequence>
<feature type="compositionally biased region" description="Basic and acidic residues" evidence="10">
    <location>
        <begin position="39"/>
        <end position="57"/>
    </location>
</feature>
<feature type="compositionally biased region" description="Low complexity" evidence="10">
    <location>
        <begin position="415"/>
        <end position="424"/>
    </location>
</feature>
<accession>A0A553NQI1</accession>
<dbReference type="GO" id="GO:0045944">
    <property type="term" value="P:positive regulation of transcription by RNA polymerase II"/>
    <property type="evidence" value="ECO:0007669"/>
    <property type="project" value="TreeGrafter"/>
</dbReference>
<reference evidence="12 13" key="1">
    <citation type="journal article" date="2018" name="Nat. Ecol. Evol.">
        <title>Genomic signatures of mitonuclear coevolution across populations of Tigriopus californicus.</title>
        <authorList>
            <person name="Barreto F.S."/>
            <person name="Watson E.T."/>
            <person name="Lima T.G."/>
            <person name="Willett C.S."/>
            <person name="Edmands S."/>
            <person name="Li W."/>
            <person name="Burton R.S."/>
        </authorList>
    </citation>
    <scope>NUCLEOTIDE SEQUENCE [LARGE SCALE GENOMIC DNA]</scope>
    <source>
        <strain evidence="12 13">San Diego</strain>
    </source>
</reference>
<evidence type="ECO:0000256" key="2">
    <source>
        <dbReference type="ARBA" id="ARBA00004496"/>
    </source>
</evidence>
<feature type="compositionally biased region" description="Polar residues" evidence="10">
    <location>
        <begin position="569"/>
        <end position="608"/>
    </location>
</feature>
<feature type="compositionally biased region" description="Low complexity" evidence="10">
    <location>
        <begin position="846"/>
        <end position="860"/>
    </location>
</feature>
<dbReference type="Pfam" id="PF12884">
    <property type="entry name" value="TORC_N"/>
    <property type="match status" value="1"/>
</dbReference>
<dbReference type="PANTHER" id="PTHR13589">
    <property type="entry name" value="CREB-REGULATED TRANSCRIPTION COACTIVATOR"/>
    <property type="match status" value="1"/>
</dbReference>
<feature type="domain" description="Transducer of regulated CREB activity N-terminal" evidence="11">
    <location>
        <begin position="36"/>
        <end position="89"/>
    </location>
</feature>
<evidence type="ECO:0000256" key="3">
    <source>
        <dbReference type="ARBA" id="ARBA00007167"/>
    </source>
</evidence>
<evidence type="ECO:0000256" key="10">
    <source>
        <dbReference type="SAM" id="MobiDB-lite"/>
    </source>
</evidence>
<dbReference type="GO" id="GO:0051289">
    <property type="term" value="P:protein homotetramerization"/>
    <property type="evidence" value="ECO:0007669"/>
    <property type="project" value="InterPro"/>
</dbReference>
<proteinExistence type="inferred from homology"/>
<feature type="region of interest" description="Disordered" evidence="10">
    <location>
        <begin position="1"/>
        <end position="57"/>
    </location>
</feature>
<dbReference type="GO" id="GO:0008140">
    <property type="term" value="F:cAMP response element binding protein binding"/>
    <property type="evidence" value="ECO:0007669"/>
    <property type="project" value="InterPro"/>
</dbReference>
<dbReference type="InterPro" id="IPR024786">
    <property type="entry name" value="TORC"/>
</dbReference>
<dbReference type="STRING" id="6832.A0A553NQI1"/>
<gene>
    <name evidence="12" type="ORF">TCAL_11472</name>
</gene>
<comment type="subcellular location">
    <subcellularLocation>
        <location evidence="2">Cytoplasm</location>
    </subcellularLocation>
    <subcellularLocation>
        <location evidence="1">Nucleus</location>
    </subcellularLocation>
</comment>
<protein>
    <recommendedName>
        <fullName evidence="11">Transducer of regulated CREB activity N-terminal domain-containing protein</fullName>
    </recommendedName>
</protein>
<comment type="caution">
    <text evidence="12">The sequence shown here is derived from an EMBL/GenBank/DDBJ whole genome shotgun (WGS) entry which is preliminary data.</text>
</comment>
<feature type="compositionally biased region" description="Polar residues" evidence="10">
    <location>
        <begin position="180"/>
        <end position="203"/>
    </location>
</feature>
<evidence type="ECO:0000256" key="6">
    <source>
        <dbReference type="ARBA" id="ARBA00023015"/>
    </source>
</evidence>
<evidence type="ECO:0000313" key="13">
    <source>
        <dbReference type="Proteomes" id="UP000318571"/>
    </source>
</evidence>
<evidence type="ECO:0000256" key="9">
    <source>
        <dbReference type="ARBA" id="ARBA00023242"/>
    </source>
</evidence>
<dbReference type="PANTHER" id="PTHR13589:SF15">
    <property type="entry name" value="CREB-REGULATED TRANSCRIPTION COACTIVATOR, ISOFORM B"/>
    <property type="match status" value="1"/>
</dbReference>
<dbReference type="EMBL" id="VCGU01000011">
    <property type="protein sequence ID" value="TRY67639.1"/>
    <property type="molecule type" value="Genomic_DNA"/>
</dbReference>
<evidence type="ECO:0000259" key="11">
    <source>
        <dbReference type="Pfam" id="PF12884"/>
    </source>
</evidence>
<feature type="region of interest" description="Disordered" evidence="10">
    <location>
        <begin position="1075"/>
        <end position="1096"/>
    </location>
</feature>
<dbReference type="GO" id="GO:0005634">
    <property type="term" value="C:nucleus"/>
    <property type="evidence" value="ECO:0007669"/>
    <property type="project" value="UniProtKB-SubCell"/>
</dbReference>
<comment type="similarity">
    <text evidence="3">Belongs to the TORC family.</text>
</comment>
<keyword evidence="13" id="KW-1185">Reference proteome</keyword>
<keyword evidence="9" id="KW-0539">Nucleus</keyword>
<organism evidence="12 13">
    <name type="scientific">Tigriopus californicus</name>
    <name type="common">Marine copepod</name>
    <dbReference type="NCBI Taxonomy" id="6832"/>
    <lineage>
        <taxon>Eukaryota</taxon>
        <taxon>Metazoa</taxon>
        <taxon>Ecdysozoa</taxon>
        <taxon>Arthropoda</taxon>
        <taxon>Crustacea</taxon>
        <taxon>Multicrustacea</taxon>
        <taxon>Hexanauplia</taxon>
        <taxon>Copepoda</taxon>
        <taxon>Harpacticoida</taxon>
        <taxon>Harpacticidae</taxon>
        <taxon>Tigriopus</taxon>
    </lineage>
</organism>
<feature type="region of interest" description="Disordered" evidence="10">
    <location>
        <begin position="529"/>
        <end position="618"/>
    </location>
</feature>
<dbReference type="Proteomes" id="UP000318571">
    <property type="component" value="Chromosome 4"/>
</dbReference>
<feature type="compositionally biased region" description="Polar residues" evidence="10">
    <location>
        <begin position="1"/>
        <end position="10"/>
    </location>
</feature>
<dbReference type="GO" id="GO:0005737">
    <property type="term" value="C:cytoplasm"/>
    <property type="evidence" value="ECO:0007669"/>
    <property type="project" value="UniProtKB-SubCell"/>
</dbReference>
<keyword evidence="5" id="KW-0597">Phosphoprotein</keyword>
<feature type="compositionally biased region" description="Polar residues" evidence="10">
    <location>
        <begin position="307"/>
        <end position="327"/>
    </location>
</feature>
<evidence type="ECO:0000313" key="12">
    <source>
        <dbReference type="EMBL" id="TRY67639.1"/>
    </source>
</evidence>
<keyword evidence="4" id="KW-0963">Cytoplasm</keyword>
<name>A0A553NQI1_TIGCA</name>
<dbReference type="AlphaFoldDB" id="A0A553NQI1"/>
<feature type="compositionally biased region" description="Gly residues" evidence="10">
    <location>
        <begin position="15"/>
        <end position="29"/>
    </location>
</feature>
<evidence type="ECO:0000256" key="7">
    <source>
        <dbReference type="ARBA" id="ARBA00023159"/>
    </source>
</evidence>
<feature type="region of interest" description="Disordered" evidence="10">
    <location>
        <begin position="235"/>
        <end position="424"/>
    </location>
</feature>
<feature type="region of interest" description="Disordered" evidence="10">
    <location>
        <begin position="825"/>
        <end position="883"/>
    </location>
</feature>